<dbReference type="SUPFAM" id="SSF55874">
    <property type="entry name" value="ATPase domain of HSP90 chaperone/DNA topoisomerase II/histidine kinase"/>
    <property type="match status" value="1"/>
</dbReference>
<feature type="transmembrane region" description="Helical" evidence="1">
    <location>
        <begin position="186"/>
        <end position="205"/>
    </location>
</feature>
<sequence>MLARFFSYFVFTTLFFMNTYLLHSTFLEVKPSGKKRKNWITLYLCTFLMMYINAQINLINEVYPRIILLFLLLCSYYSIFSLFFYGAWYRKLFLCFLMQFLFALTESVLWLILISIKSTEEIAKLLQTDWYSGELALFLILLIVFLMNRKSKKGHSLPVHVAFLYIAIVLVCFTISSYVLFSTDKFLVGSHIVLLIMYYFSFKVIEKVHEQNYQHQLNEKKLILENQYYQKVEQHQEEVRMLKHDMKNQLLGIQAYYQEQQYEKLGGLLTTLVQKSETYEKTFFTSNKLVNLIVVDKIGLAKERGIDCSVEIVIPSELAIADNDLINVLSNILDNAIEACGYCEDGAFIFLEVFLKRHCLFIQCKNSTDGLHHSLDTRKKSGDHGLGLKSMRAVADNYNGELTYKWEDKQLSIEVLLFEDHI</sequence>
<evidence type="ECO:0000256" key="1">
    <source>
        <dbReference type="SAM" id="Phobius"/>
    </source>
</evidence>
<dbReference type="InterPro" id="IPR032834">
    <property type="entry name" value="NatK-like_C"/>
</dbReference>
<evidence type="ECO:0000259" key="2">
    <source>
        <dbReference type="Pfam" id="PF14501"/>
    </source>
</evidence>
<protein>
    <recommendedName>
        <fullName evidence="2">Sensor histidine kinase NatK-like C-terminal domain-containing protein</fullName>
    </recommendedName>
</protein>
<dbReference type="PANTHER" id="PTHR40448:SF1">
    <property type="entry name" value="TWO-COMPONENT SENSOR HISTIDINE KINASE"/>
    <property type="match status" value="1"/>
</dbReference>
<reference evidence="3 4" key="1">
    <citation type="submission" date="2024-02" db="EMBL/GenBank/DDBJ databases">
        <title>The Genome Sequence of Enterococcus sp. DIV0159.</title>
        <authorList>
            <person name="Earl A."/>
            <person name="Manson A."/>
            <person name="Gilmore M."/>
            <person name="Sanders J."/>
            <person name="Shea T."/>
            <person name="Howe W."/>
            <person name="Livny J."/>
            <person name="Cuomo C."/>
            <person name="Neafsey D."/>
            <person name="Birren B."/>
        </authorList>
    </citation>
    <scope>NUCLEOTIDE SEQUENCE [LARGE SCALE GENOMIC DNA]</scope>
    <source>
        <strain evidence="3 4">665A</strain>
    </source>
</reference>
<feature type="transmembrane region" description="Helical" evidence="1">
    <location>
        <begin position="6"/>
        <end position="27"/>
    </location>
</feature>
<evidence type="ECO:0000313" key="4">
    <source>
        <dbReference type="Proteomes" id="UP000664357"/>
    </source>
</evidence>
<keyword evidence="1" id="KW-0812">Transmembrane</keyword>
<accession>A0ABV0ERW3</accession>
<keyword evidence="1" id="KW-0472">Membrane</keyword>
<keyword evidence="4" id="KW-1185">Reference proteome</keyword>
<comment type="caution">
    <text evidence="3">The sequence shown here is derived from an EMBL/GenBank/DDBJ whole genome shotgun (WGS) entry which is preliminary data.</text>
</comment>
<dbReference type="Gene3D" id="3.30.565.10">
    <property type="entry name" value="Histidine kinase-like ATPase, C-terminal domain"/>
    <property type="match status" value="1"/>
</dbReference>
<dbReference type="Pfam" id="PF14501">
    <property type="entry name" value="HATPase_c_5"/>
    <property type="match status" value="1"/>
</dbReference>
<dbReference type="CDD" id="cd16935">
    <property type="entry name" value="HATPase_AgrC-ComD-like"/>
    <property type="match status" value="1"/>
</dbReference>
<feature type="domain" description="Sensor histidine kinase NatK-like C-terminal" evidence="2">
    <location>
        <begin position="324"/>
        <end position="417"/>
    </location>
</feature>
<dbReference type="PANTHER" id="PTHR40448">
    <property type="entry name" value="TWO-COMPONENT SENSOR HISTIDINE KINASE"/>
    <property type="match status" value="1"/>
</dbReference>
<dbReference type="InterPro" id="IPR036890">
    <property type="entry name" value="HATPase_C_sf"/>
</dbReference>
<name>A0ABV0ERW3_9ENTE</name>
<gene>
    <name evidence="3" type="ORF">JZO67_002195</name>
</gene>
<dbReference type="Proteomes" id="UP000664357">
    <property type="component" value="Unassembled WGS sequence"/>
</dbReference>
<feature type="transmembrane region" description="Helical" evidence="1">
    <location>
        <begin position="128"/>
        <end position="147"/>
    </location>
</feature>
<feature type="transmembrane region" description="Helical" evidence="1">
    <location>
        <begin position="92"/>
        <end position="116"/>
    </location>
</feature>
<evidence type="ECO:0000313" key="3">
    <source>
        <dbReference type="EMBL" id="MEO1770244.1"/>
    </source>
</evidence>
<proteinExistence type="predicted"/>
<dbReference type="EMBL" id="JAFREL020000001">
    <property type="protein sequence ID" value="MEO1770244.1"/>
    <property type="molecule type" value="Genomic_DNA"/>
</dbReference>
<organism evidence="3 4">
    <name type="scientific">Candidatus Enterococcus ferrettii</name>
    <dbReference type="NCBI Taxonomy" id="2815324"/>
    <lineage>
        <taxon>Bacteria</taxon>
        <taxon>Bacillati</taxon>
        <taxon>Bacillota</taxon>
        <taxon>Bacilli</taxon>
        <taxon>Lactobacillales</taxon>
        <taxon>Enterococcaceae</taxon>
        <taxon>Enterococcus</taxon>
    </lineage>
</organism>
<feature type="transmembrane region" description="Helical" evidence="1">
    <location>
        <begin position="62"/>
        <end position="85"/>
    </location>
</feature>
<feature type="transmembrane region" description="Helical" evidence="1">
    <location>
        <begin position="159"/>
        <end position="180"/>
    </location>
</feature>
<keyword evidence="1" id="KW-1133">Transmembrane helix</keyword>
<feature type="transmembrane region" description="Helical" evidence="1">
    <location>
        <begin position="39"/>
        <end position="56"/>
    </location>
</feature>